<dbReference type="AlphaFoldDB" id="W6TT31"/>
<name>W6TT31_HOLOB</name>
<protein>
    <submittedName>
        <fullName evidence="1">Uncharacterized protein</fullName>
    </submittedName>
</protein>
<evidence type="ECO:0000313" key="2">
    <source>
        <dbReference type="Proteomes" id="UP000019112"/>
    </source>
</evidence>
<reference evidence="1 2" key="1">
    <citation type="journal article" date="2014" name="FEMS Microbiol. Lett.">
        <title>Draft genome sequences of three Holospora species (Holospora obtusa, Holospora undulata, and Holospora elegans), endonuclear symbiotic bacteria of the ciliate Paramecium caudatum.</title>
        <authorList>
            <person name="Dohra H."/>
            <person name="Tanaka K."/>
            <person name="Suzuki T."/>
            <person name="Fujishima M."/>
            <person name="Suzuki H."/>
        </authorList>
    </citation>
    <scope>NUCLEOTIDE SEQUENCE [LARGE SCALE GENOMIC DNA]</scope>
    <source>
        <strain evidence="1 2">F1</strain>
    </source>
</reference>
<dbReference type="OrthoDB" id="9803878at2"/>
<comment type="caution">
    <text evidence="1">The sequence shown here is derived from an EMBL/GenBank/DDBJ whole genome shotgun (WGS) entry which is preliminary data.</text>
</comment>
<dbReference type="EMBL" id="AWTR02000075">
    <property type="protein sequence ID" value="ETZ06917.1"/>
    <property type="molecule type" value="Genomic_DNA"/>
</dbReference>
<keyword evidence="2" id="KW-1185">Reference proteome</keyword>
<gene>
    <name evidence="1" type="ORF">P618_200889</name>
</gene>
<organism evidence="1 2">
    <name type="scientific">Holospora obtusa F1</name>
    <dbReference type="NCBI Taxonomy" id="1399147"/>
    <lineage>
        <taxon>Bacteria</taxon>
        <taxon>Pseudomonadati</taxon>
        <taxon>Pseudomonadota</taxon>
        <taxon>Alphaproteobacteria</taxon>
        <taxon>Holosporales</taxon>
        <taxon>Holosporaceae</taxon>
        <taxon>Holospora</taxon>
    </lineage>
</organism>
<evidence type="ECO:0000313" key="1">
    <source>
        <dbReference type="EMBL" id="ETZ06917.1"/>
    </source>
</evidence>
<sequence length="142" mass="16648">MKWKKACCVEYKFSGPAQPKHLYLQQKQEIVCEFRRVSKLPLNDVYSALKKKIPNLMSFNLHQCLKRNGLNALAKEESALEKKFIPLDLFILTVQKVRTDQKNATFLWPLIGPQSTFMSRCIQRCRLTSPVHFEKSDRPLFF</sequence>
<dbReference type="Proteomes" id="UP000019112">
    <property type="component" value="Unassembled WGS sequence"/>
</dbReference>
<dbReference type="eggNOG" id="COG2801">
    <property type="taxonomic scope" value="Bacteria"/>
</dbReference>
<proteinExistence type="predicted"/>
<accession>W6TT31</accession>
<dbReference type="RefSeq" id="WP_021827833.1">
    <property type="nucleotide sequence ID" value="NZ_AWTR02000075.1"/>
</dbReference>